<evidence type="ECO:0000259" key="7">
    <source>
        <dbReference type="PROSITE" id="PS51379"/>
    </source>
</evidence>
<dbReference type="Gene3D" id="1.10.1060.10">
    <property type="entry name" value="Alpha-helical ferredoxin"/>
    <property type="match status" value="1"/>
</dbReference>
<dbReference type="InterPro" id="IPR017896">
    <property type="entry name" value="4Fe4S_Fe-S-bd"/>
</dbReference>
<dbReference type="GO" id="GO:0046872">
    <property type="term" value="F:metal ion binding"/>
    <property type="evidence" value="ECO:0007669"/>
    <property type="project" value="UniProtKB-KW"/>
</dbReference>
<dbReference type="RefSeq" id="WP_147149047.1">
    <property type="nucleotide sequence ID" value="NZ_BJXN01000026.1"/>
</dbReference>
<accession>A0A511RMK6</accession>
<keyword evidence="2" id="KW-0479">Metal-binding</keyword>
<evidence type="ECO:0000256" key="5">
    <source>
        <dbReference type="ARBA" id="ARBA00023014"/>
    </source>
</evidence>
<keyword evidence="6" id="KW-0812">Transmembrane</keyword>
<evidence type="ECO:0000313" key="9">
    <source>
        <dbReference type="Proteomes" id="UP000321827"/>
    </source>
</evidence>
<dbReference type="Pfam" id="PF02754">
    <property type="entry name" value="CCG"/>
    <property type="match status" value="2"/>
</dbReference>
<keyword evidence="5" id="KW-0411">Iron-sulfur</keyword>
<dbReference type="PROSITE" id="PS51379">
    <property type="entry name" value="4FE4S_FER_2"/>
    <property type="match status" value="2"/>
</dbReference>
<proteinExistence type="predicted"/>
<comment type="caution">
    <text evidence="8">The sequence shown here is derived from an EMBL/GenBank/DDBJ whole genome shotgun (WGS) entry which is preliminary data.</text>
</comment>
<dbReference type="InterPro" id="IPR009051">
    <property type="entry name" value="Helical_ferredxn"/>
</dbReference>
<evidence type="ECO:0000256" key="1">
    <source>
        <dbReference type="ARBA" id="ARBA00022485"/>
    </source>
</evidence>
<dbReference type="PANTHER" id="PTHR43255">
    <property type="entry name" value="IRON-SULFUR-BINDING OXIDOREDUCTASE FADF-RELATED-RELATED"/>
    <property type="match status" value="1"/>
</dbReference>
<reference evidence="8 9" key="1">
    <citation type="submission" date="2019-07" db="EMBL/GenBank/DDBJ databases">
        <title>Whole genome shotgun sequence of Oceanithermus desulfurans NBRC 100063.</title>
        <authorList>
            <person name="Hosoyama A."/>
            <person name="Uohara A."/>
            <person name="Ohji S."/>
            <person name="Ichikawa N."/>
        </authorList>
    </citation>
    <scope>NUCLEOTIDE SEQUENCE [LARGE SCALE GENOMIC DNA]</scope>
    <source>
        <strain evidence="8 9">NBRC 100063</strain>
    </source>
</reference>
<feature type="transmembrane region" description="Helical" evidence="6">
    <location>
        <begin position="213"/>
        <end position="230"/>
    </location>
</feature>
<dbReference type="GO" id="GO:0051539">
    <property type="term" value="F:4 iron, 4 sulfur cluster binding"/>
    <property type="evidence" value="ECO:0007669"/>
    <property type="project" value="UniProtKB-KW"/>
</dbReference>
<dbReference type="SUPFAM" id="SSF46548">
    <property type="entry name" value="alpha-helical ferredoxin"/>
    <property type="match status" value="1"/>
</dbReference>
<gene>
    <name evidence="8" type="ORF">ODE01S_23240</name>
</gene>
<dbReference type="InterPro" id="IPR004017">
    <property type="entry name" value="Cys_rich_dom"/>
</dbReference>
<keyword evidence="3" id="KW-0560">Oxidoreductase</keyword>
<feature type="transmembrane region" description="Helical" evidence="6">
    <location>
        <begin position="108"/>
        <end position="128"/>
    </location>
</feature>
<dbReference type="AlphaFoldDB" id="A0A511RMK6"/>
<keyword evidence="1" id="KW-0004">4Fe-4S</keyword>
<sequence>MLSPLEKLLFVLALLASGYFGGIGFWRIYKAVVRGKPAPGRLDRLPERIGHALWLFVTQQTVFKRRPLVSALHALVFYGFIYYLAVNLVDVLEGLFGLHAVGGWWNPYNLLADLLTAAILVGIVGLMIRRFVLKPPEFTFNPRVKLHEKVAAGIPRDSAIVGAFITFHVGSRLLSKASQLALEGTDPYQPVASALAGVLAGVGEGGLVALEHVFWWGAIGSILAFIPYFPRSKHIHLMVSAFKLTFRTEKPGVLDPIDFEDESAESFGVARLEDFSWPRLIDPYACIMCNRCADVCPANVTGKALNPAALIINERYEFNDILPAFAAGEASPRPLMDFALEADALWSCTTCMACVEVCPVGNEQMLHLVDIRRERVLMEGDFPAELQNAFRGMERAGNPWGISQDKRMDWAEGLDFKVPTTADNPHPEVLYWVGCAASYDPRAQKIARSMAEILNAAGVDWAVLGTREKCTGDSARRAGNEYLFFQLATENVATLNEVAPKKIVTTCPHCMHTIGNEYPQFGGEYEVVHHSAFIEQLLAEGRLDVKPFDAGAKATFHDPCYLGRHNGQYEAPRDVVGALGFVIEDPGRNRENAFCCGAGGAMFWKEEAPGAERIPENRYRELVGTGAEVIATACPFCTQMFETEAANAEGGPEVRDLAELVAEELRKKRAYLGSSRPALG</sequence>
<dbReference type="Proteomes" id="UP000321827">
    <property type="component" value="Unassembled WGS sequence"/>
</dbReference>
<evidence type="ECO:0000256" key="3">
    <source>
        <dbReference type="ARBA" id="ARBA00023002"/>
    </source>
</evidence>
<feature type="domain" description="4Fe-4S ferredoxin-type" evidence="7">
    <location>
        <begin position="277"/>
        <end position="306"/>
    </location>
</feature>
<dbReference type="PANTHER" id="PTHR43255:SF1">
    <property type="entry name" value="IRON-SULFUR-BINDING OXIDOREDUCTASE FADF-RELATED"/>
    <property type="match status" value="1"/>
</dbReference>
<feature type="transmembrane region" description="Helical" evidence="6">
    <location>
        <begin position="6"/>
        <end position="26"/>
    </location>
</feature>
<keyword evidence="4" id="KW-0408">Iron</keyword>
<dbReference type="Gene3D" id="1.20.950.20">
    <property type="entry name" value="Transmembrane di-heme cytochromes, Chain C"/>
    <property type="match status" value="1"/>
</dbReference>
<evidence type="ECO:0000313" key="8">
    <source>
        <dbReference type="EMBL" id="GEM90890.1"/>
    </source>
</evidence>
<dbReference type="OrthoDB" id="5241828at2"/>
<keyword evidence="6" id="KW-1133">Transmembrane helix</keyword>
<evidence type="ECO:0000256" key="4">
    <source>
        <dbReference type="ARBA" id="ARBA00023004"/>
    </source>
</evidence>
<keyword evidence="6" id="KW-0472">Membrane</keyword>
<dbReference type="EMBL" id="BJXN01000026">
    <property type="protein sequence ID" value="GEM90890.1"/>
    <property type="molecule type" value="Genomic_DNA"/>
</dbReference>
<name>A0A511RMK6_9DEIN</name>
<organism evidence="8 9">
    <name type="scientific">Oceanithermus desulfurans NBRC 100063</name>
    <dbReference type="NCBI Taxonomy" id="1227550"/>
    <lineage>
        <taxon>Bacteria</taxon>
        <taxon>Thermotogati</taxon>
        <taxon>Deinococcota</taxon>
        <taxon>Deinococci</taxon>
        <taxon>Thermales</taxon>
        <taxon>Thermaceae</taxon>
        <taxon>Oceanithermus</taxon>
    </lineage>
</organism>
<dbReference type="GO" id="GO:0005886">
    <property type="term" value="C:plasma membrane"/>
    <property type="evidence" value="ECO:0007669"/>
    <property type="project" value="TreeGrafter"/>
</dbReference>
<feature type="transmembrane region" description="Helical" evidence="6">
    <location>
        <begin position="68"/>
        <end position="88"/>
    </location>
</feature>
<evidence type="ECO:0000256" key="2">
    <source>
        <dbReference type="ARBA" id="ARBA00022723"/>
    </source>
</evidence>
<dbReference type="GO" id="GO:0016491">
    <property type="term" value="F:oxidoreductase activity"/>
    <property type="evidence" value="ECO:0007669"/>
    <property type="project" value="UniProtKB-KW"/>
</dbReference>
<dbReference type="PROSITE" id="PS00198">
    <property type="entry name" value="4FE4S_FER_1"/>
    <property type="match status" value="2"/>
</dbReference>
<feature type="domain" description="4Fe-4S ferredoxin-type" evidence="7">
    <location>
        <begin position="338"/>
        <end position="368"/>
    </location>
</feature>
<dbReference type="InterPro" id="IPR017900">
    <property type="entry name" value="4Fe4S_Fe_S_CS"/>
</dbReference>
<evidence type="ECO:0000256" key="6">
    <source>
        <dbReference type="SAM" id="Phobius"/>
    </source>
</evidence>
<protein>
    <submittedName>
        <fullName evidence="8">Iron-sulfur-binding protein</fullName>
    </submittedName>
</protein>
<dbReference type="InterPro" id="IPR051460">
    <property type="entry name" value="HdrC_iron-sulfur_subunit"/>
</dbReference>
<dbReference type="Pfam" id="PF13187">
    <property type="entry name" value="Fer4_9"/>
    <property type="match status" value="1"/>
</dbReference>